<accession>A0ABU2BDP1</accession>
<reference evidence="2 3" key="1">
    <citation type="submission" date="2023-07" db="EMBL/GenBank/DDBJ databases">
        <title>Sequencing the genomes of 1000 actinobacteria strains.</title>
        <authorList>
            <person name="Klenk H.-P."/>
        </authorList>
    </citation>
    <scope>NUCLEOTIDE SEQUENCE [LARGE SCALE GENOMIC DNA]</scope>
    <source>
        <strain evidence="2 3">DSM 20167</strain>
    </source>
</reference>
<keyword evidence="3" id="KW-1185">Reference proteome</keyword>
<proteinExistence type="predicted"/>
<dbReference type="Pfam" id="PF12957">
    <property type="entry name" value="DUF3846"/>
    <property type="match status" value="1"/>
</dbReference>
<gene>
    <name evidence="2" type="ORF">J2S64_000072</name>
</gene>
<feature type="domain" description="DUF3846" evidence="1">
    <location>
        <begin position="14"/>
        <end position="108"/>
    </location>
</feature>
<evidence type="ECO:0000313" key="3">
    <source>
        <dbReference type="Proteomes" id="UP001183817"/>
    </source>
</evidence>
<protein>
    <recommendedName>
        <fullName evidence="1">DUF3846 domain-containing protein</fullName>
    </recommendedName>
</protein>
<name>A0ABU2BDP1_9MICC</name>
<dbReference type="InterPro" id="IPR024559">
    <property type="entry name" value="DUF3846"/>
</dbReference>
<organism evidence="2 3">
    <name type="scientific">Paeniglutamicibacter sulfureus</name>
    <dbReference type="NCBI Taxonomy" id="43666"/>
    <lineage>
        <taxon>Bacteria</taxon>
        <taxon>Bacillati</taxon>
        <taxon>Actinomycetota</taxon>
        <taxon>Actinomycetes</taxon>
        <taxon>Micrococcales</taxon>
        <taxon>Micrococcaceae</taxon>
        <taxon>Paeniglutamicibacter</taxon>
    </lineage>
</organism>
<dbReference type="RefSeq" id="WP_310287126.1">
    <property type="nucleotide sequence ID" value="NZ_BAAAWO010000001.1"/>
</dbReference>
<sequence>MVKGIFFPAGEQYDIEVRKYEKLIDYQGDVDGLIEASDIARPDATIFSNEEGLLRRLDINRRASLVLWLHNSRNRGHTALRGDVVIIGRPDADGATQDVPDELIELLFNTGPTSTR</sequence>
<dbReference type="Proteomes" id="UP001183817">
    <property type="component" value="Unassembled WGS sequence"/>
</dbReference>
<evidence type="ECO:0000313" key="2">
    <source>
        <dbReference type="EMBL" id="MDR7356381.1"/>
    </source>
</evidence>
<evidence type="ECO:0000259" key="1">
    <source>
        <dbReference type="Pfam" id="PF12957"/>
    </source>
</evidence>
<comment type="caution">
    <text evidence="2">The sequence shown here is derived from an EMBL/GenBank/DDBJ whole genome shotgun (WGS) entry which is preliminary data.</text>
</comment>
<dbReference type="EMBL" id="JAVDYI010000001">
    <property type="protein sequence ID" value="MDR7356381.1"/>
    <property type="molecule type" value="Genomic_DNA"/>
</dbReference>